<keyword evidence="4" id="KW-1185">Reference proteome</keyword>
<accession>A0A1I8PBD9</accession>
<sequence length="335" mass="37138">MFKRANVMAFMLNNLPLVGLVLSYPLFIAASIVYGAVKWLKADKSEVSLKTEVAVITGSARGLGREIAIELAKRGCRLAIVDVQQTLAEETAEHISTAYDVKTKAYKVDVSDYRQVQELQKKVTNGLGDATILINNAGILMMSRVQNPPLEEISRMINVNVSAICYTTQVFLPKMKELNHGHIVNISSASALLSFPTFGIYAATKVAVRRLTSMLRMEMMVLGHNITGTTVMPSFLDTNKHVEKLVKLNGLNEGIKGDRVAKQIVEGMLNGEDELVIPSSISYMHKLFEILPTYIKERFFALIMSDSYQKYVRSSRVSKILAEGSSNLDMVNNNL</sequence>
<dbReference type="InterPro" id="IPR020904">
    <property type="entry name" value="Sc_DH/Rdtase_CS"/>
</dbReference>
<dbReference type="VEuPathDB" id="VectorBase:SCAU006549"/>
<dbReference type="GO" id="GO:0005811">
    <property type="term" value="C:lipid droplet"/>
    <property type="evidence" value="ECO:0007669"/>
    <property type="project" value="TreeGrafter"/>
</dbReference>
<dbReference type="PRINTS" id="PR00080">
    <property type="entry name" value="SDRFAMILY"/>
</dbReference>
<organism evidence="3 4">
    <name type="scientific">Stomoxys calcitrans</name>
    <name type="common">Stable fly</name>
    <name type="synonym">Conops calcitrans</name>
    <dbReference type="NCBI Taxonomy" id="35570"/>
    <lineage>
        <taxon>Eukaryota</taxon>
        <taxon>Metazoa</taxon>
        <taxon>Ecdysozoa</taxon>
        <taxon>Arthropoda</taxon>
        <taxon>Hexapoda</taxon>
        <taxon>Insecta</taxon>
        <taxon>Pterygota</taxon>
        <taxon>Neoptera</taxon>
        <taxon>Endopterygota</taxon>
        <taxon>Diptera</taxon>
        <taxon>Brachycera</taxon>
        <taxon>Muscomorpha</taxon>
        <taxon>Muscoidea</taxon>
        <taxon>Muscidae</taxon>
        <taxon>Stomoxys</taxon>
    </lineage>
</organism>
<name>A0A1I8PBD9_STOCA</name>
<evidence type="ECO:0000256" key="1">
    <source>
        <dbReference type="ARBA" id="ARBA00023002"/>
    </source>
</evidence>
<dbReference type="PROSITE" id="PS00061">
    <property type="entry name" value="ADH_SHORT"/>
    <property type="match status" value="1"/>
</dbReference>
<dbReference type="PANTHER" id="PTHR24322">
    <property type="entry name" value="PKSB"/>
    <property type="match status" value="1"/>
</dbReference>
<dbReference type="Pfam" id="PF00106">
    <property type="entry name" value="adh_short"/>
    <property type="match status" value="1"/>
</dbReference>
<dbReference type="SUPFAM" id="SSF51735">
    <property type="entry name" value="NAD(P)-binding Rossmann-fold domains"/>
    <property type="match status" value="1"/>
</dbReference>
<dbReference type="STRING" id="35570.A0A1I8PBD9"/>
<dbReference type="Gene3D" id="3.40.50.720">
    <property type="entry name" value="NAD(P)-binding Rossmann-like Domain"/>
    <property type="match status" value="1"/>
</dbReference>
<comment type="similarity">
    <text evidence="2">Belongs to the short-chain dehydrogenases/reductases (SDR) family.</text>
</comment>
<keyword evidence="1" id="KW-0560">Oxidoreductase</keyword>
<gene>
    <name evidence="3" type="primary">106085305</name>
</gene>
<evidence type="ECO:0000313" key="4">
    <source>
        <dbReference type="Proteomes" id="UP000095300"/>
    </source>
</evidence>
<protein>
    <submittedName>
        <fullName evidence="3">Uncharacterized protein</fullName>
    </submittedName>
</protein>
<dbReference type="Proteomes" id="UP000095300">
    <property type="component" value="Unassembled WGS sequence"/>
</dbReference>
<dbReference type="PRINTS" id="PR00081">
    <property type="entry name" value="GDHRDH"/>
</dbReference>
<dbReference type="EnsemblMetazoa" id="SCAU006549-RA">
    <property type="protein sequence ID" value="SCAU006549-PA"/>
    <property type="gene ID" value="SCAU006549"/>
</dbReference>
<dbReference type="AlphaFoldDB" id="A0A1I8PBD9"/>
<dbReference type="PANTHER" id="PTHR24322:SF748">
    <property type="entry name" value="FI23927P1-RELATED"/>
    <property type="match status" value="1"/>
</dbReference>
<evidence type="ECO:0000313" key="3">
    <source>
        <dbReference type="EnsemblMetazoa" id="SCAU006549-PA"/>
    </source>
</evidence>
<dbReference type="InterPro" id="IPR002347">
    <property type="entry name" value="SDR_fam"/>
</dbReference>
<evidence type="ECO:0000256" key="2">
    <source>
        <dbReference type="RuleBase" id="RU000363"/>
    </source>
</evidence>
<dbReference type="GO" id="GO:0016616">
    <property type="term" value="F:oxidoreductase activity, acting on the CH-OH group of donors, NAD or NADP as acceptor"/>
    <property type="evidence" value="ECO:0007669"/>
    <property type="project" value="TreeGrafter"/>
</dbReference>
<dbReference type="OrthoDB" id="6251714at2759"/>
<dbReference type="InterPro" id="IPR036291">
    <property type="entry name" value="NAD(P)-bd_dom_sf"/>
</dbReference>
<reference evidence="3" key="1">
    <citation type="submission" date="2020-05" db="UniProtKB">
        <authorList>
            <consortium name="EnsemblMetazoa"/>
        </authorList>
    </citation>
    <scope>IDENTIFICATION</scope>
    <source>
        <strain evidence="3">USDA</strain>
    </source>
</reference>
<proteinExistence type="inferred from homology"/>